<sequence length="45" mass="5029">MSEDKPRSSKINSRGLQWVWFIGLWIAGVLSVGSVSMLLRSILLP</sequence>
<keyword evidence="3" id="KW-1185">Reference proteome</keyword>
<keyword evidence="1" id="KW-0472">Membrane</keyword>
<keyword evidence="1" id="KW-1133">Transmembrane helix</keyword>
<accession>A0ABZ0I8F1</accession>
<keyword evidence="1" id="KW-0812">Transmembrane</keyword>
<reference evidence="2 3" key="1">
    <citation type="submission" date="2023-10" db="EMBL/GenBank/DDBJ databases">
        <title>Two novel species belonging to the OM43/NOR5 clade.</title>
        <authorList>
            <person name="Park M."/>
        </authorList>
    </citation>
    <scope>NUCLEOTIDE SEQUENCE [LARGE SCALE GENOMIC DNA]</scope>
    <source>
        <strain evidence="2 3">IMCC43200</strain>
    </source>
</reference>
<evidence type="ECO:0000256" key="1">
    <source>
        <dbReference type="SAM" id="Phobius"/>
    </source>
</evidence>
<dbReference type="Proteomes" id="UP001626537">
    <property type="component" value="Chromosome"/>
</dbReference>
<protein>
    <recommendedName>
        <fullName evidence="4">DUF2474 domain-containing protein</fullName>
    </recommendedName>
</protein>
<dbReference type="EMBL" id="CP136864">
    <property type="protein sequence ID" value="WOJ94740.1"/>
    <property type="molecule type" value="Genomic_DNA"/>
</dbReference>
<proteinExistence type="predicted"/>
<organism evidence="2 3">
    <name type="scientific">Congregibacter variabilis</name>
    <dbReference type="NCBI Taxonomy" id="3081200"/>
    <lineage>
        <taxon>Bacteria</taxon>
        <taxon>Pseudomonadati</taxon>
        <taxon>Pseudomonadota</taxon>
        <taxon>Gammaproteobacteria</taxon>
        <taxon>Cellvibrionales</taxon>
        <taxon>Halieaceae</taxon>
        <taxon>Congregibacter</taxon>
    </lineage>
</organism>
<evidence type="ECO:0000313" key="3">
    <source>
        <dbReference type="Proteomes" id="UP001626537"/>
    </source>
</evidence>
<dbReference type="RefSeq" id="WP_407349373.1">
    <property type="nucleotide sequence ID" value="NZ_CP136864.1"/>
</dbReference>
<feature type="transmembrane region" description="Helical" evidence="1">
    <location>
        <begin position="18"/>
        <end position="39"/>
    </location>
</feature>
<evidence type="ECO:0008006" key="4">
    <source>
        <dbReference type="Google" id="ProtNLM"/>
    </source>
</evidence>
<evidence type="ECO:0000313" key="2">
    <source>
        <dbReference type="EMBL" id="WOJ94740.1"/>
    </source>
</evidence>
<name>A0ABZ0I8F1_9GAMM</name>
<gene>
    <name evidence="2" type="ORF">R0135_06130</name>
</gene>